<dbReference type="Proteomes" id="UP001194729">
    <property type="component" value="Unassembled WGS sequence"/>
</dbReference>
<proteinExistence type="predicted"/>
<reference evidence="1 2" key="1">
    <citation type="submission" date="2020-11" db="EMBL/GenBank/DDBJ databases">
        <title>P. mediterranea TC4 genome.</title>
        <authorList>
            <person name="Molmeret M."/>
        </authorList>
    </citation>
    <scope>NUCLEOTIDE SEQUENCE [LARGE SCALE GENOMIC DNA]</scope>
    <source>
        <strain evidence="1 2">TC4</strain>
    </source>
</reference>
<sequence>MMPYNYLFICSANKDRSKTAEDYFSTQYPNLNFESAGTNKVICDQLGTNYITLKKIENAYKIFVMENKHRDAIQKTFGYQHYNKIIVLNIKDVYQYGSKDLIDVLEKNVQIDY</sequence>
<dbReference type="EMBL" id="JADKYU010000693">
    <property type="protein sequence ID" value="MBF4985268.1"/>
    <property type="molecule type" value="Genomic_DNA"/>
</dbReference>
<evidence type="ECO:0000313" key="2">
    <source>
        <dbReference type="Proteomes" id="UP001194729"/>
    </source>
</evidence>
<dbReference type="InterPro" id="IPR016919">
    <property type="entry name" value="UCP029416_PTP"/>
</dbReference>
<dbReference type="SUPFAM" id="SSF52788">
    <property type="entry name" value="Phosphotyrosine protein phosphatases I"/>
    <property type="match status" value="1"/>
</dbReference>
<evidence type="ECO:0000313" key="1">
    <source>
        <dbReference type="EMBL" id="MBF4985268.1"/>
    </source>
</evidence>
<dbReference type="InterPro" id="IPR036196">
    <property type="entry name" value="Ptyr_pPase_sf"/>
</dbReference>
<protein>
    <submittedName>
        <fullName evidence="1">Phosphotyrosine protein phosphatase</fullName>
    </submittedName>
</protein>
<accession>A0ABS0A8Y8</accession>
<gene>
    <name evidence="1" type="ORF">FNJ87_13320</name>
</gene>
<keyword evidence="2" id="KW-1185">Reference proteome</keyword>
<dbReference type="PIRSF" id="PIRSF029416">
    <property type="entry name" value="UCP029416_PTP"/>
    <property type="match status" value="1"/>
</dbReference>
<comment type="caution">
    <text evidence="1">The sequence shown here is derived from an EMBL/GenBank/DDBJ whole genome shotgun (WGS) entry which is preliminary data.</text>
</comment>
<dbReference type="Gene3D" id="3.40.50.2300">
    <property type="match status" value="1"/>
</dbReference>
<organism evidence="1 2">
    <name type="scientific">Nonlabens mediterrranea</name>
    <dbReference type="NCBI Taxonomy" id="1419947"/>
    <lineage>
        <taxon>Bacteria</taxon>
        <taxon>Pseudomonadati</taxon>
        <taxon>Bacteroidota</taxon>
        <taxon>Flavobacteriia</taxon>
        <taxon>Flavobacteriales</taxon>
        <taxon>Flavobacteriaceae</taxon>
        <taxon>Nonlabens</taxon>
    </lineage>
</organism>
<name>A0ABS0A8Y8_9FLAO</name>